<dbReference type="HOGENOM" id="CLU_1522501_0_0_5"/>
<protein>
    <submittedName>
        <fullName evidence="1">Uncharacterized protein</fullName>
    </submittedName>
</protein>
<dbReference type="Proteomes" id="UP000001364">
    <property type="component" value="Chromosome"/>
</dbReference>
<organism evidence="1 2">
    <name type="scientific">Caulobacter vibrioides (strain NA1000 / CB15N)</name>
    <name type="common">Caulobacter crescentus</name>
    <dbReference type="NCBI Taxonomy" id="565050"/>
    <lineage>
        <taxon>Bacteria</taxon>
        <taxon>Pseudomonadati</taxon>
        <taxon>Pseudomonadota</taxon>
        <taxon>Alphaproteobacteria</taxon>
        <taxon>Caulobacterales</taxon>
        <taxon>Caulobacteraceae</taxon>
        <taxon>Caulobacter</taxon>
    </lineage>
</organism>
<keyword evidence="2" id="KW-1185">Reference proteome</keyword>
<proteinExistence type="predicted"/>
<dbReference type="EMBL" id="CP001340">
    <property type="protein sequence ID" value="ACL95992.1"/>
    <property type="molecule type" value="Genomic_DNA"/>
</dbReference>
<dbReference type="RefSeq" id="WP_012640493.1">
    <property type="nucleotide sequence ID" value="NC_011916.1"/>
</dbReference>
<gene>
    <name evidence="1" type="ordered locus">CCNA_02527</name>
</gene>
<sequence length="176" mass="19909">MVGWCIGRRGKLANAAPFGCSAYPTSSSKADRRGFLRSGPVDWLLRLCRAIRIDRWRSRPPRLCHSGLSLRWPDSSADRLGRCVPSRPLSVRPNLHPFDYSRRGSGFLRPNSRPWLECAIHSCRHIRWINVRPSISLVAAKEQCLGKSFGFCQPASFCPATDSALHLRHNFRLRSG</sequence>
<dbReference type="AlphaFoldDB" id="A0A0H3CCC6"/>
<dbReference type="GeneID" id="7330680"/>
<evidence type="ECO:0000313" key="1">
    <source>
        <dbReference type="EMBL" id="ACL95992.1"/>
    </source>
</evidence>
<name>A0A0H3CCC6_CAUVN</name>
<reference evidence="1 2" key="1">
    <citation type="journal article" date="2010" name="J. Bacteriol.">
        <title>The genetic basis of laboratory adaptation in Caulobacter crescentus.</title>
        <authorList>
            <person name="Marks M.E."/>
            <person name="Castro-Rojas C.M."/>
            <person name="Teiling C."/>
            <person name="Du L."/>
            <person name="Kapatral V."/>
            <person name="Walunas T.L."/>
            <person name="Crosson S."/>
        </authorList>
    </citation>
    <scope>NUCLEOTIDE SEQUENCE [LARGE SCALE GENOMIC DNA]</scope>
    <source>
        <strain evidence="2">NA1000 / CB15N</strain>
    </source>
</reference>
<dbReference type="RefSeq" id="YP_002517900.1">
    <property type="nucleotide sequence ID" value="NC_011916.1"/>
</dbReference>
<dbReference type="KEGG" id="ccs:CCNA_02527"/>
<accession>A0A0H3CCC6</accession>
<evidence type="ECO:0000313" key="2">
    <source>
        <dbReference type="Proteomes" id="UP000001364"/>
    </source>
</evidence>